<evidence type="ECO:0000313" key="14">
    <source>
        <dbReference type="Proteomes" id="UP001595711"/>
    </source>
</evidence>
<dbReference type="NCBIfam" id="NF003645">
    <property type="entry name" value="PRK05286.1-2"/>
    <property type="match status" value="1"/>
</dbReference>
<evidence type="ECO:0000256" key="5">
    <source>
        <dbReference type="ARBA" id="ARBA00022630"/>
    </source>
</evidence>
<proteinExistence type="inferred from homology"/>
<evidence type="ECO:0000256" key="6">
    <source>
        <dbReference type="ARBA" id="ARBA00022643"/>
    </source>
</evidence>
<dbReference type="PANTHER" id="PTHR48109:SF4">
    <property type="entry name" value="DIHYDROOROTATE DEHYDROGENASE (QUINONE), MITOCHONDRIAL"/>
    <property type="match status" value="1"/>
</dbReference>
<evidence type="ECO:0000256" key="11">
    <source>
        <dbReference type="HAMAP-Rule" id="MF_00225"/>
    </source>
</evidence>
<feature type="binding site" evidence="11">
    <location>
        <begin position="251"/>
        <end position="252"/>
    </location>
    <ligand>
        <name>substrate</name>
    </ligand>
</feature>
<evidence type="ECO:0000256" key="2">
    <source>
        <dbReference type="ARBA" id="ARBA00004370"/>
    </source>
</evidence>
<feature type="domain" description="Dihydroorotate dehydrogenase catalytic" evidence="12">
    <location>
        <begin position="49"/>
        <end position="345"/>
    </location>
</feature>
<evidence type="ECO:0000256" key="10">
    <source>
        <dbReference type="ARBA" id="ARBA00048639"/>
    </source>
</evidence>
<dbReference type="Gene3D" id="3.20.20.70">
    <property type="entry name" value="Aldolase class I"/>
    <property type="match status" value="1"/>
</dbReference>
<keyword evidence="11" id="KW-1003">Cell membrane</keyword>
<keyword evidence="8 11" id="KW-0560">Oxidoreductase</keyword>
<keyword evidence="7 11" id="KW-0665">Pyrimidine biosynthesis</keyword>
<dbReference type="Pfam" id="PF01180">
    <property type="entry name" value="DHO_dh"/>
    <property type="match status" value="1"/>
</dbReference>
<dbReference type="EC" id="1.3.5.2" evidence="11"/>
<comment type="catalytic activity">
    <reaction evidence="10 11">
        <text>(S)-dihydroorotate + a quinone = orotate + a quinol</text>
        <dbReference type="Rhea" id="RHEA:30187"/>
        <dbReference type="ChEBI" id="CHEBI:24646"/>
        <dbReference type="ChEBI" id="CHEBI:30839"/>
        <dbReference type="ChEBI" id="CHEBI:30864"/>
        <dbReference type="ChEBI" id="CHEBI:132124"/>
        <dbReference type="EC" id="1.3.5.2"/>
    </reaction>
</comment>
<evidence type="ECO:0000256" key="3">
    <source>
        <dbReference type="ARBA" id="ARBA00005161"/>
    </source>
</evidence>
<evidence type="ECO:0000259" key="12">
    <source>
        <dbReference type="Pfam" id="PF01180"/>
    </source>
</evidence>
<dbReference type="InterPro" id="IPR013785">
    <property type="entry name" value="Aldolase_TIM"/>
</dbReference>
<feature type="binding site" evidence="11">
    <location>
        <position position="188"/>
    </location>
    <ligand>
        <name>substrate</name>
    </ligand>
</feature>
<keyword evidence="9 11" id="KW-0472">Membrane</keyword>
<reference evidence="14" key="1">
    <citation type="journal article" date="2019" name="Int. J. Syst. Evol. Microbiol.">
        <title>The Global Catalogue of Microorganisms (GCM) 10K type strain sequencing project: providing services to taxonomists for standard genome sequencing and annotation.</title>
        <authorList>
            <consortium name="The Broad Institute Genomics Platform"/>
            <consortium name="The Broad Institute Genome Sequencing Center for Infectious Disease"/>
            <person name="Wu L."/>
            <person name="Ma J."/>
        </authorList>
    </citation>
    <scope>NUCLEOTIDE SEQUENCE [LARGE SCALE GENOMIC DNA]</scope>
    <source>
        <strain evidence="14">KCTC 42182</strain>
    </source>
</reference>
<protein>
    <recommendedName>
        <fullName evidence="11">Dihydroorotate dehydrogenase (quinone)</fullName>
        <ecNumber evidence="11">1.3.5.2</ecNumber>
    </recommendedName>
    <alternativeName>
        <fullName evidence="11">DHOdehase</fullName>
        <shortName evidence="11">DHOD</shortName>
        <shortName evidence="11">DHODase</shortName>
    </alternativeName>
    <alternativeName>
        <fullName evidence="11">Dihydroorotate oxidase</fullName>
    </alternativeName>
</protein>
<dbReference type="PROSITE" id="PS00912">
    <property type="entry name" value="DHODEHASE_2"/>
    <property type="match status" value="1"/>
</dbReference>
<comment type="similarity">
    <text evidence="4 11">Belongs to the dihydroorotate dehydrogenase family. Type 2 subfamily.</text>
</comment>
<dbReference type="InterPro" id="IPR050074">
    <property type="entry name" value="DHO_dehydrogenase"/>
</dbReference>
<comment type="cofactor">
    <cofactor evidence="11">
        <name>FMN</name>
        <dbReference type="ChEBI" id="CHEBI:58210"/>
    </cofactor>
    <text evidence="11">Binds 1 FMN per subunit.</text>
</comment>
<evidence type="ECO:0000256" key="4">
    <source>
        <dbReference type="ARBA" id="ARBA00005359"/>
    </source>
</evidence>
<dbReference type="EMBL" id="JBHRYJ010000001">
    <property type="protein sequence ID" value="MFC3675719.1"/>
    <property type="molecule type" value="Genomic_DNA"/>
</dbReference>
<evidence type="ECO:0000256" key="8">
    <source>
        <dbReference type="ARBA" id="ARBA00023002"/>
    </source>
</evidence>
<feature type="binding site" evidence="11">
    <location>
        <position position="152"/>
    </location>
    <ligand>
        <name>FMN</name>
        <dbReference type="ChEBI" id="CHEBI:58210"/>
    </ligand>
</feature>
<keyword evidence="14" id="KW-1185">Reference proteome</keyword>
<dbReference type="InterPro" id="IPR001295">
    <property type="entry name" value="Dihydroorotate_DH_CS"/>
</dbReference>
<dbReference type="PANTHER" id="PTHR48109">
    <property type="entry name" value="DIHYDROOROTATE DEHYDROGENASE (QUINONE), MITOCHONDRIAL-RELATED"/>
    <property type="match status" value="1"/>
</dbReference>
<dbReference type="CDD" id="cd04738">
    <property type="entry name" value="DHOD_2_like"/>
    <property type="match status" value="1"/>
</dbReference>
<dbReference type="NCBIfam" id="NF003652">
    <property type="entry name" value="PRK05286.2-5"/>
    <property type="match status" value="1"/>
</dbReference>
<feature type="active site" description="Nucleophile" evidence="11">
    <location>
        <position position="186"/>
    </location>
</feature>
<dbReference type="RefSeq" id="WP_379724815.1">
    <property type="nucleotide sequence ID" value="NZ_JBHRYJ010000001.1"/>
</dbReference>
<gene>
    <name evidence="11" type="primary">pyrD</name>
    <name evidence="13" type="ORF">ACFOOQ_09215</name>
</gene>
<feature type="binding site" evidence="11">
    <location>
        <position position="273"/>
    </location>
    <ligand>
        <name>FMN</name>
        <dbReference type="ChEBI" id="CHEBI:58210"/>
    </ligand>
</feature>
<dbReference type="GO" id="GO:0106430">
    <property type="term" value="F:dihydroorotate dehydrogenase (quinone) activity"/>
    <property type="evidence" value="ECO:0007669"/>
    <property type="project" value="UniProtKB-EC"/>
</dbReference>
<organism evidence="13 14">
    <name type="scientific">Ferrovibrio xuzhouensis</name>
    <dbReference type="NCBI Taxonomy" id="1576914"/>
    <lineage>
        <taxon>Bacteria</taxon>
        <taxon>Pseudomonadati</taxon>
        <taxon>Pseudomonadota</taxon>
        <taxon>Alphaproteobacteria</taxon>
        <taxon>Rhodospirillales</taxon>
        <taxon>Rhodospirillaceae</taxon>
        <taxon>Ferrovibrio</taxon>
    </lineage>
</organism>
<evidence type="ECO:0000256" key="7">
    <source>
        <dbReference type="ARBA" id="ARBA00022975"/>
    </source>
</evidence>
<feature type="binding site" evidence="11">
    <location>
        <begin position="323"/>
        <end position="324"/>
    </location>
    <ligand>
        <name>FMN</name>
        <dbReference type="ChEBI" id="CHEBI:58210"/>
    </ligand>
</feature>
<feature type="binding site" evidence="11">
    <location>
        <position position="70"/>
    </location>
    <ligand>
        <name>substrate</name>
    </ligand>
</feature>
<evidence type="ECO:0000256" key="9">
    <source>
        <dbReference type="ARBA" id="ARBA00023136"/>
    </source>
</evidence>
<name>A0ABV7VDZ4_9PROT</name>
<comment type="pathway">
    <text evidence="3 11">Pyrimidine metabolism; UMP biosynthesis via de novo pathway; orotate from (S)-dihydroorotate (quinone route): step 1/1.</text>
</comment>
<feature type="binding site" evidence="11">
    <location>
        <position position="302"/>
    </location>
    <ligand>
        <name>FMN</name>
        <dbReference type="ChEBI" id="CHEBI:58210"/>
    </ligand>
</feature>
<feature type="binding site" evidence="11">
    <location>
        <position position="90"/>
    </location>
    <ligand>
        <name>FMN</name>
        <dbReference type="ChEBI" id="CHEBI:58210"/>
    </ligand>
</feature>
<comment type="caution">
    <text evidence="13">The sequence shown here is derived from an EMBL/GenBank/DDBJ whole genome shotgun (WGS) entry which is preliminary data.</text>
</comment>
<dbReference type="Proteomes" id="UP001595711">
    <property type="component" value="Unassembled WGS sequence"/>
</dbReference>
<dbReference type="InterPro" id="IPR005719">
    <property type="entry name" value="Dihydroorotate_DH_2"/>
</dbReference>
<sequence length="362" mass="38806">MNLYRCLAWPLVRHVDAETAHRLTLKLLASGLLPSQLFSSPARRDAPVLATRLFGRALSNPVGLAAGFDKNAEVPDVMLGFGFGFVEVGGVTPKPQPGNPRPRVFRLEEDRAVINRMGFNNNGLEAAARRLEARREAAQRSGRDGIGLVGVNLGANKDSADRPGDYAIGYERLAPLCDFAVVNVSSPNTPGLRNLQGRDELNALLARLQPLRDRLKRPLLVKIAPDLADEDLNDVAKLAQNFRLDGIVATNTTIARPATLQSRNSRETGGLSGQPLFDRSTAVLKDLYRLTGGRIPLIGVGGIASGAQAYAKIRAGASAVQLYSALVYEGPGLVGRIKAELARLLKRDGFASVAEAVGADHR</sequence>
<feature type="binding site" evidence="11">
    <location>
        <position position="222"/>
    </location>
    <ligand>
        <name>FMN</name>
        <dbReference type="ChEBI" id="CHEBI:58210"/>
    </ligand>
</feature>
<dbReference type="NCBIfam" id="TIGR01036">
    <property type="entry name" value="pyrD_sub2"/>
    <property type="match status" value="1"/>
</dbReference>
<feature type="binding site" evidence="11">
    <location>
        <position position="183"/>
    </location>
    <ligand>
        <name>substrate</name>
    </ligand>
</feature>
<evidence type="ECO:0000256" key="1">
    <source>
        <dbReference type="ARBA" id="ARBA00003125"/>
    </source>
</evidence>
<accession>A0ABV7VDZ4</accession>
<comment type="function">
    <text evidence="1 11">Catalyzes the conversion of dihydroorotate to orotate with quinone as electron acceptor.</text>
</comment>
<dbReference type="SUPFAM" id="SSF51395">
    <property type="entry name" value="FMN-linked oxidoreductases"/>
    <property type="match status" value="1"/>
</dbReference>
<feature type="binding site" evidence="11">
    <location>
        <position position="183"/>
    </location>
    <ligand>
        <name>FMN</name>
        <dbReference type="ChEBI" id="CHEBI:58210"/>
    </ligand>
</feature>
<dbReference type="HAMAP" id="MF_00225">
    <property type="entry name" value="DHO_dh_type2"/>
    <property type="match status" value="1"/>
</dbReference>
<keyword evidence="6 11" id="KW-0288">FMN</keyword>
<feature type="binding site" evidence="11">
    <location>
        <begin position="115"/>
        <end position="119"/>
    </location>
    <ligand>
        <name>substrate</name>
    </ligand>
</feature>
<keyword evidence="5 11" id="KW-0285">Flavoprotein</keyword>
<evidence type="ECO:0000313" key="13">
    <source>
        <dbReference type="EMBL" id="MFC3675719.1"/>
    </source>
</evidence>
<feature type="binding site" evidence="11">
    <location>
        <begin position="66"/>
        <end position="70"/>
    </location>
    <ligand>
        <name>FMN</name>
        <dbReference type="ChEBI" id="CHEBI:58210"/>
    </ligand>
</feature>
<dbReference type="InterPro" id="IPR005720">
    <property type="entry name" value="Dihydroorotate_DH_cat"/>
</dbReference>
<dbReference type="PROSITE" id="PS00911">
    <property type="entry name" value="DHODEHASE_1"/>
    <property type="match status" value="1"/>
</dbReference>
<feature type="binding site" evidence="11">
    <location>
        <position position="250"/>
    </location>
    <ligand>
        <name>FMN</name>
        <dbReference type="ChEBI" id="CHEBI:58210"/>
    </ligand>
</feature>
<comment type="subcellular location">
    <subcellularLocation>
        <location evidence="11">Cell membrane</location>
        <topology evidence="11">Peripheral membrane protein</topology>
    </subcellularLocation>
    <subcellularLocation>
        <location evidence="2">Membrane</location>
    </subcellularLocation>
</comment>
<comment type="subunit">
    <text evidence="11">Monomer.</text>
</comment>